<feature type="transmembrane region" description="Helical" evidence="1">
    <location>
        <begin position="5"/>
        <end position="24"/>
    </location>
</feature>
<gene>
    <name evidence="2" type="ORF">JQ619_05715</name>
</gene>
<sequence length="88" mass="9840">MKYAYFAIMIATSTVVMFGLIYLNGYGRDHVFFSQAWVWMALVRDATTAAIMIGYIWLRYANRQANVGIVIGSAVAARAPDLPYKPAK</sequence>
<evidence type="ECO:0000256" key="1">
    <source>
        <dbReference type="SAM" id="Phobius"/>
    </source>
</evidence>
<keyword evidence="1" id="KW-1133">Transmembrane helix</keyword>
<name>A0ABS5G1T3_9BRAD</name>
<organism evidence="2 3">
    <name type="scientific">Bradyrhizobium denitrificans</name>
    <dbReference type="NCBI Taxonomy" id="2734912"/>
    <lineage>
        <taxon>Bacteria</taxon>
        <taxon>Pseudomonadati</taxon>
        <taxon>Pseudomonadota</taxon>
        <taxon>Alphaproteobacteria</taxon>
        <taxon>Hyphomicrobiales</taxon>
        <taxon>Nitrobacteraceae</taxon>
        <taxon>Bradyrhizobium</taxon>
    </lineage>
</organism>
<evidence type="ECO:0000313" key="2">
    <source>
        <dbReference type="EMBL" id="MBR1135252.1"/>
    </source>
</evidence>
<dbReference type="Proteomes" id="UP001314635">
    <property type="component" value="Unassembled WGS sequence"/>
</dbReference>
<proteinExistence type="predicted"/>
<comment type="caution">
    <text evidence="2">The sequence shown here is derived from an EMBL/GenBank/DDBJ whole genome shotgun (WGS) entry which is preliminary data.</text>
</comment>
<dbReference type="EMBL" id="JAFCLK010000004">
    <property type="protein sequence ID" value="MBR1135252.1"/>
    <property type="molecule type" value="Genomic_DNA"/>
</dbReference>
<evidence type="ECO:0000313" key="3">
    <source>
        <dbReference type="Proteomes" id="UP001314635"/>
    </source>
</evidence>
<feature type="transmembrane region" description="Helical" evidence="1">
    <location>
        <begin position="36"/>
        <end position="58"/>
    </location>
</feature>
<accession>A0ABS5G1T3</accession>
<dbReference type="RefSeq" id="WP_172238772.1">
    <property type="nucleotide sequence ID" value="NZ_JABFDP010000020.1"/>
</dbReference>
<reference evidence="3" key="1">
    <citation type="journal article" date="2021" name="ISME J.">
        <title>Evolutionary origin and ecological implication of a unique nif island in free-living Bradyrhizobium lineages.</title>
        <authorList>
            <person name="Tao J."/>
        </authorList>
    </citation>
    <scope>NUCLEOTIDE SEQUENCE [LARGE SCALE GENOMIC DNA]</scope>
    <source>
        <strain evidence="3">SZCCT0094</strain>
    </source>
</reference>
<keyword evidence="1" id="KW-0472">Membrane</keyword>
<protein>
    <submittedName>
        <fullName evidence="2">Uncharacterized protein</fullName>
    </submittedName>
</protein>
<keyword evidence="1" id="KW-0812">Transmembrane</keyword>
<keyword evidence="3" id="KW-1185">Reference proteome</keyword>